<protein>
    <submittedName>
        <fullName evidence="1">Uncharacterized protein</fullName>
    </submittedName>
</protein>
<organism evidence="1 2">
    <name type="scientific">Weissella ceti</name>
    <dbReference type="NCBI Taxonomy" id="759620"/>
    <lineage>
        <taxon>Bacteria</taxon>
        <taxon>Bacillati</taxon>
        <taxon>Bacillota</taxon>
        <taxon>Bacilli</taxon>
        <taxon>Lactobacillales</taxon>
        <taxon>Lactobacillaceae</taxon>
        <taxon>Weissella</taxon>
    </lineage>
</organism>
<sequence length="253" mass="29472">MDTQNEMDFSDIKNIIINSTPYFDIKTLFNHHEPDPINRRLMYSAEPHATLRGSFMGTHTTDRELWPFYPALGWLAQDDINAGDTASSFRTLFHHVLSQSENKDSILQSIDGFNPNEKLENQYDLLVDKYAEFDWISDNLDRFRHYVSLVDTLGNIVVWDRIFNKVRGFDFSTADNFPLSLVQYQEEFYADNPTGWQQFITDNQLTMYVNDDYSVDVFSDNPLPKTSAEFGAYLDWITPKMMQRNDEVIALLA</sequence>
<gene>
    <name evidence="1" type="ORF">OIT44_07285</name>
</gene>
<evidence type="ECO:0000313" key="2">
    <source>
        <dbReference type="Proteomes" id="UP001526225"/>
    </source>
</evidence>
<accession>A0ABT3E6G1</accession>
<proteinExistence type="predicted"/>
<name>A0ABT3E6G1_9LACO</name>
<keyword evidence="2" id="KW-1185">Reference proteome</keyword>
<dbReference type="Proteomes" id="UP001526225">
    <property type="component" value="Unassembled WGS sequence"/>
</dbReference>
<comment type="caution">
    <text evidence="1">The sequence shown here is derived from an EMBL/GenBank/DDBJ whole genome shotgun (WGS) entry which is preliminary data.</text>
</comment>
<evidence type="ECO:0000313" key="1">
    <source>
        <dbReference type="EMBL" id="MCW0953852.1"/>
    </source>
</evidence>
<dbReference type="EMBL" id="JAOZFE010000012">
    <property type="protein sequence ID" value="MCW0953852.1"/>
    <property type="molecule type" value="Genomic_DNA"/>
</dbReference>
<dbReference type="RefSeq" id="WP_213408568.1">
    <property type="nucleotide sequence ID" value="NZ_CP074441.1"/>
</dbReference>
<reference evidence="1 2" key="1">
    <citation type="submission" date="2022-10" db="EMBL/GenBank/DDBJ databases">
        <title>Weissella fermenti sp. nov., isolated from fermented cabbage.</title>
        <authorList>
            <person name="Lee J.K."/>
            <person name="Baek J.H."/>
            <person name="Choi D.G."/>
            <person name="Kim J.M."/>
            <person name="Jeon C.O."/>
        </authorList>
    </citation>
    <scope>NUCLEOTIDE SEQUENCE [LARGE SCALE GENOMIC DNA]</scope>
    <source>
        <strain evidence="1 2">KACC 18534</strain>
    </source>
</reference>